<reference evidence="1" key="1">
    <citation type="submission" date="2023-04" db="EMBL/GenBank/DDBJ databases">
        <title>A chromosome-level genome assembly of the parasitoid wasp Eretmocerus hayati.</title>
        <authorList>
            <person name="Zhong Y."/>
            <person name="Liu S."/>
            <person name="Liu Y."/>
        </authorList>
    </citation>
    <scope>NUCLEOTIDE SEQUENCE</scope>
    <source>
        <strain evidence="1">ZJU_SS_LIU_2023</strain>
    </source>
</reference>
<protein>
    <submittedName>
        <fullName evidence="1">Uncharacterized protein</fullName>
    </submittedName>
</protein>
<accession>A0ACC2PVP7</accession>
<comment type="caution">
    <text evidence="1">The sequence shown here is derived from an EMBL/GenBank/DDBJ whole genome shotgun (WGS) entry which is preliminary data.</text>
</comment>
<evidence type="ECO:0000313" key="2">
    <source>
        <dbReference type="Proteomes" id="UP001239111"/>
    </source>
</evidence>
<proteinExistence type="predicted"/>
<dbReference type="Proteomes" id="UP001239111">
    <property type="component" value="Chromosome 1"/>
</dbReference>
<gene>
    <name evidence="1" type="ORF">QAD02_023449</name>
</gene>
<keyword evidence="2" id="KW-1185">Reference proteome</keyword>
<sequence>MSIVPSVSKPKFRSLETLKIEKYCDSSSRVETPIVACTFFLLICIVLVRKNSSFQPIPSKNGVQQDAPEPSINENLPIESSILEEKVQEPGDFENEKNASYDLSDSFGSQIHPDADAVRTIRQNVIPNEAKNMPKDGREWLQYYNRNNKKMYPWVVG</sequence>
<evidence type="ECO:0000313" key="1">
    <source>
        <dbReference type="EMBL" id="KAJ8687655.1"/>
    </source>
</evidence>
<organism evidence="1 2">
    <name type="scientific">Eretmocerus hayati</name>
    <dbReference type="NCBI Taxonomy" id="131215"/>
    <lineage>
        <taxon>Eukaryota</taxon>
        <taxon>Metazoa</taxon>
        <taxon>Ecdysozoa</taxon>
        <taxon>Arthropoda</taxon>
        <taxon>Hexapoda</taxon>
        <taxon>Insecta</taxon>
        <taxon>Pterygota</taxon>
        <taxon>Neoptera</taxon>
        <taxon>Endopterygota</taxon>
        <taxon>Hymenoptera</taxon>
        <taxon>Apocrita</taxon>
        <taxon>Proctotrupomorpha</taxon>
        <taxon>Chalcidoidea</taxon>
        <taxon>Aphelinidae</taxon>
        <taxon>Aphelininae</taxon>
        <taxon>Eretmocerus</taxon>
    </lineage>
</organism>
<dbReference type="EMBL" id="CM056741">
    <property type="protein sequence ID" value="KAJ8687655.1"/>
    <property type="molecule type" value="Genomic_DNA"/>
</dbReference>
<name>A0ACC2PVP7_9HYME</name>